<sequence length="268" mass="30309">MLCKTPRVIGDPLPPRVTDPERRRELLDSGAIYTAQRSVRGDAVSQDRRLKFDGVARYLQDTGQDHLRHVDYEDIHPYWVVRRTVIEILEGGEQPDVLTVERWGSKMGSRWCTVRIDIDGVKGTRIETEAFWINFNIDTLTPSALSDTFLNTFGAAAEPGVLRWKSWLDPKPHPDAYEVPFLLRAADLDIIQHVNNAVYWTALEEVLATQPDLRERLPLRGVVEHNSALQLEDAPRLLAYRDGDVLYAWLVAGDRTAAAMSVEAVDPA</sequence>
<accession>D5UXM1</accession>
<dbReference type="Pfam" id="PF01643">
    <property type="entry name" value="Acyl-ACP_TE"/>
    <property type="match status" value="1"/>
</dbReference>
<evidence type="ECO:0000313" key="4">
    <source>
        <dbReference type="Proteomes" id="UP000001213"/>
    </source>
</evidence>
<protein>
    <submittedName>
        <fullName evidence="3">Acyl-ACP thioesterase</fullName>
    </submittedName>
</protein>
<dbReference type="eggNOG" id="COG3884">
    <property type="taxonomic scope" value="Bacteria"/>
</dbReference>
<evidence type="ECO:0000313" key="3">
    <source>
        <dbReference type="EMBL" id="ADG78113.1"/>
    </source>
</evidence>
<feature type="domain" description="Acyl-ACP thioesterase N-terminal hotdog" evidence="1">
    <location>
        <begin position="33"/>
        <end position="151"/>
    </location>
</feature>
<dbReference type="GO" id="GO:0006633">
    <property type="term" value="P:fatty acid biosynthetic process"/>
    <property type="evidence" value="ECO:0007669"/>
    <property type="project" value="InterPro"/>
</dbReference>
<dbReference type="SUPFAM" id="SSF54637">
    <property type="entry name" value="Thioesterase/thiol ester dehydrase-isomerase"/>
    <property type="match status" value="2"/>
</dbReference>
<dbReference type="InterPro" id="IPR029069">
    <property type="entry name" value="HotDog_dom_sf"/>
</dbReference>
<dbReference type="EMBL" id="CP001966">
    <property type="protein sequence ID" value="ADG78113.1"/>
    <property type="molecule type" value="Genomic_DNA"/>
</dbReference>
<dbReference type="InterPro" id="IPR002864">
    <property type="entry name" value="Acyl-ACP_thioesterase_NHD"/>
</dbReference>
<dbReference type="KEGG" id="tpr:Tpau_1488"/>
<keyword evidence="4" id="KW-1185">Reference proteome</keyword>
<dbReference type="GO" id="GO:0016790">
    <property type="term" value="F:thiolester hydrolase activity"/>
    <property type="evidence" value="ECO:0007669"/>
    <property type="project" value="InterPro"/>
</dbReference>
<organism evidence="3 4">
    <name type="scientific">Tsukamurella paurometabola (strain ATCC 8368 / DSM 20162 / CCUG 35730 / CIP 100753 / JCM 10117 / KCTC 9821 / NBRC 16120 / NCIMB 702349 / NCTC 13040)</name>
    <name type="common">Corynebacterium paurometabolum</name>
    <dbReference type="NCBI Taxonomy" id="521096"/>
    <lineage>
        <taxon>Bacteria</taxon>
        <taxon>Bacillati</taxon>
        <taxon>Actinomycetota</taxon>
        <taxon>Actinomycetes</taxon>
        <taxon>Mycobacteriales</taxon>
        <taxon>Tsukamurellaceae</taxon>
        <taxon>Tsukamurella</taxon>
    </lineage>
</organism>
<proteinExistence type="predicted"/>
<dbReference type="Proteomes" id="UP000001213">
    <property type="component" value="Chromosome"/>
</dbReference>
<dbReference type="InterPro" id="IPR049427">
    <property type="entry name" value="Acyl-ACP_TE_C"/>
</dbReference>
<dbReference type="AlphaFoldDB" id="D5UXM1"/>
<evidence type="ECO:0000259" key="2">
    <source>
        <dbReference type="Pfam" id="PF20791"/>
    </source>
</evidence>
<dbReference type="Gene3D" id="3.10.129.10">
    <property type="entry name" value="Hotdog Thioesterase"/>
    <property type="match status" value="1"/>
</dbReference>
<feature type="domain" description="Acyl-ACP thioesterase-like C-terminal" evidence="2">
    <location>
        <begin position="179"/>
        <end position="220"/>
    </location>
</feature>
<reference evidence="4" key="1">
    <citation type="submission" date="2010-03" db="EMBL/GenBank/DDBJ databases">
        <title>The complete chromosome of Tsukamurella paurometabola DSM 20162.</title>
        <authorList>
            <consortium name="US DOE Joint Genome Institute (JGI-PGF)"/>
            <person name="Lucas S."/>
            <person name="Copeland A."/>
            <person name="Lapidus A."/>
            <person name="Glavina del Rio T."/>
            <person name="Dalin E."/>
            <person name="Tice H."/>
            <person name="Bruce D."/>
            <person name="Goodwin L."/>
            <person name="Pitluck S."/>
            <person name="Kyrpides N."/>
            <person name="Mavromatis K."/>
            <person name="Ivanova N."/>
            <person name="Mikhailova N."/>
            <person name="Munk A.C."/>
            <person name="Brettin T."/>
            <person name="Detter J.C."/>
            <person name="Tapia R."/>
            <person name="Han C."/>
            <person name="Larimer F."/>
            <person name="Land M."/>
            <person name="Hauser L."/>
            <person name="Markowitz V."/>
            <person name="Cheng J.-F."/>
            <person name="Hugenholtz P."/>
            <person name="Woyke T."/>
            <person name="Wu D."/>
            <person name="Jando M."/>
            <person name="Brambilla E."/>
            <person name="Klenk H.-P."/>
            <person name="Eisen J.A."/>
        </authorList>
    </citation>
    <scope>NUCLEOTIDE SEQUENCE [LARGE SCALE GENOMIC DNA]</scope>
    <source>
        <strain evidence="4">ATCC 8368 / DSM 20162 / CCUG 35730 / CIP 100753 / JCM 10117 / KCTC 9821 / NBRC 16120 / NCIMB 702349 / NCTC 13040</strain>
    </source>
</reference>
<dbReference type="HOGENOM" id="CLU_082975_0_0_11"/>
<dbReference type="STRING" id="521096.Tpau_1488"/>
<gene>
    <name evidence="3" type="ordered locus">Tpau_1488</name>
</gene>
<name>D5UXM1_TSUPD</name>
<evidence type="ECO:0000259" key="1">
    <source>
        <dbReference type="Pfam" id="PF01643"/>
    </source>
</evidence>
<reference evidence="3 4" key="2">
    <citation type="journal article" date="2011" name="Stand. Genomic Sci.">
        <title>Complete genome sequence of Tsukamurella paurometabola type strain (no. 33).</title>
        <authorList>
            <person name="Munk A.C."/>
            <person name="Lapidus A."/>
            <person name="Lucas S."/>
            <person name="Nolan M."/>
            <person name="Tice H."/>
            <person name="Cheng J.F."/>
            <person name="Del Rio T.G."/>
            <person name="Goodwin L."/>
            <person name="Pitluck S."/>
            <person name="Liolios K."/>
            <person name="Huntemann M."/>
            <person name="Ivanova N."/>
            <person name="Mavromatis K."/>
            <person name="Mikhailova N."/>
            <person name="Pati A."/>
            <person name="Chen A."/>
            <person name="Palaniappan K."/>
            <person name="Tapia R."/>
            <person name="Han C."/>
            <person name="Land M."/>
            <person name="Hauser L."/>
            <person name="Chang Y.J."/>
            <person name="Jeffries C.D."/>
            <person name="Brettin T."/>
            <person name="Yasawong M."/>
            <person name="Brambilla E.M."/>
            <person name="Rohde M."/>
            <person name="Sikorski J."/>
            <person name="Goker M."/>
            <person name="Detter J.C."/>
            <person name="Woyke T."/>
            <person name="Bristow J."/>
            <person name="Eisen J.A."/>
            <person name="Markowitz V."/>
            <person name="Hugenholtz P."/>
            <person name="Kyrpides N.C."/>
            <person name="Klenk H.P."/>
        </authorList>
    </citation>
    <scope>NUCLEOTIDE SEQUENCE [LARGE SCALE GENOMIC DNA]</scope>
    <source>
        <strain evidence="4">ATCC 8368 / DSM 20162 / CCUG 35730 / CIP 100753 / JCM 10117 / KCTC 9821 / NBRC 16120 / NCIMB 702349 / NCTC 13040</strain>
    </source>
</reference>
<dbReference type="Pfam" id="PF20791">
    <property type="entry name" value="Acyl-ACP_TE_C"/>
    <property type="match status" value="1"/>
</dbReference>